<accession>A0ACB7NX16</accession>
<evidence type="ECO:0000313" key="1">
    <source>
        <dbReference type="EMBL" id="KAH6613359.1"/>
    </source>
</evidence>
<organism evidence="1 2">
    <name type="scientific">Chaetomium tenue</name>
    <dbReference type="NCBI Taxonomy" id="1854479"/>
    <lineage>
        <taxon>Eukaryota</taxon>
        <taxon>Fungi</taxon>
        <taxon>Dikarya</taxon>
        <taxon>Ascomycota</taxon>
        <taxon>Pezizomycotina</taxon>
        <taxon>Sordariomycetes</taxon>
        <taxon>Sordariomycetidae</taxon>
        <taxon>Sordariales</taxon>
        <taxon>Chaetomiaceae</taxon>
        <taxon>Chaetomium</taxon>
    </lineage>
</organism>
<protein>
    <submittedName>
        <fullName evidence="1">Uncharacterized protein</fullName>
    </submittedName>
</protein>
<gene>
    <name evidence="1" type="ORF">F5144DRAFT_401471</name>
</gene>
<keyword evidence="2" id="KW-1185">Reference proteome</keyword>
<proteinExistence type="predicted"/>
<comment type="caution">
    <text evidence="1">The sequence shown here is derived from an EMBL/GenBank/DDBJ whole genome shotgun (WGS) entry which is preliminary data.</text>
</comment>
<dbReference type="Proteomes" id="UP000724584">
    <property type="component" value="Unassembled WGS sequence"/>
</dbReference>
<dbReference type="EMBL" id="JAGIZQ010000008">
    <property type="protein sequence ID" value="KAH6613359.1"/>
    <property type="molecule type" value="Genomic_DNA"/>
</dbReference>
<reference evidence="1 2" key="1">
    <citation type="journal article" date="2021" name="Nat. Commun.">
        <title>Genetic determinants of endophytism in the Arabidopsis root mycobiome.</title>
        <authorList>
            <person name="Mesny F."/>
            <person name="Miyauchi S."/>
            <person name="Thiergart T."/>
            <person name="Pickel B."/>
            <person name="Atanasova L."/>
            <person name="Karlsson M."/>
            <person name="Huettel B."/>
            <person name="Barry K.W."/>
            <person name="Haridas S."/>
            <person name="Chen C."/>
            <person name="Bauer D."/>
            <person name="Andreopoulos W."/>
            <person name="Pangilinan J."/>
            <person name="LaButti K."/>
            <person name="Riley R."/>
            <person name="Lipzen A."/>
            <person name="Clum A."/>
            <person name="Drula E."/>
            <person name="Henrissat B."/>
            <person name="Kohler A."/>
            <person name="Grigoriev I.V."/>
            <person name="Martin F.M."/>
            <person name="Hacquard S."/>
        </authorList>
    </citation>
    <scope>NUCLEOTIDE SEQUENCE [LARGE SCALE GENOMIC DNA]</scope>
    <source>
        <strain evidence="1 2">MPI-SDFR-AT-0079</strain>
    </source>
</reference>
<evidence type="ECO:0000313" key="2">
    <source>
        <dbReference type="Proteomes" id="UP000724584"/>
    </source>
</evidence>
<name>A0ACB7NX16_9PEZI</name>
<sequence length="319" mass="33326">MSGKRPASASDATEGPRQFKQTKLNFFTSAPKKQPQKPKVPLQEEEMADQQQEQPADQDGPSRTTVQPPNTTTTLDSPLESSPSASPASPAPTPTTTHPTNPIRTTTTTTATPAIPTMSPARLRITDRTGDLFTAPTNTLLIHACNTIGSWGGGIALAFRNLYPAEFRVYRAHCARSTPNQLVGTALLIAPQRALGSGGGGGGGSGSGSGSGGGAGGGGGHYIGCLFTSRRFGAARDPPDSILRATVPAMRHLMRLVVEEEARTGVRIGEVRMCRINAGLFAVPWESSKQALEAMELGEGEVPGCAEGGVVDVVAWERA</sequence>